<dbReference type="GO" id="GO:0005125">
    <property type="term" value="F:cytokine activity"/>
    <property type="evidence" value="ECO:0007669"/>
    <property type="project" value="InterPro"/>
</dbReference>
<dbReference type="Proteomes" id="UP000006813">
    <property type="component" value="Unassembled WGS sequence"/>
</dbReference>
<dbReference type="Gene3D" id="2.10.90.10">
    <property type="entry name" value="Cystine-knot cytokines"/>
    <property type="match status" value="1"/>
</dbReference>
<feature type="signal peptide" evidence="5">
    <location>
        <begin position="1"/>
        <end position="27"/>
    </location>
</feature>
<comment type="subcellular location">
    <subcellularLocation>
        <location evidence="1">Secreted</location>
    </subcellularLocation>
</comment>
<evidence type="ECO:0000256" key="1">
    <source>
        <dbReference type="ARBA" id="ARBA00004613"/>
    </source>
</evidence>
<dbReference type="AlphaFoldDB" id="G5C2U5"/>
<keyword evidence="3" id="KW-0964">Secreted</keyword>
<feature type="chain" id="PRO_5003475141" evidence="5">
    <location>
        <begin position="28"/>
        <end position="168"/>
    </location>
</feature>
<proteinExistence type="inferred from homology"/>
<dbReference type="EMBL" id="JH173128">
    <property type="protein sequence ID" value="EHB15856.1"/>
    <property type="molecule type" value="Genomic_DNA"/>
</dbReference>
<dbReference type="InterPro" id="IPR010345">
    <property type="entry name" value="IL-17_fam"/>
</dbReference>
<name>G5C2U5_HETGA</name>
<dbReference type="FunCoup" id="G5C2U5">
    <property type="interactions" value="400"/>
</dbReference>
<dbReference type="STRING" id="10181.G5C2U5"/>
<reference evidence="6 7" key="1">
    <citation type="journal article" date="2011" name="Nature">
        <title>Genome sequencing reveals insights into physiology and longevity of the naked mole rat.</title>
        <authorList>
            <person name="Kim E.B."/>
            <person name="Fang X."/>
            <person name="Fushan A.A."/>
            <person name="Huang Z."/>
            <person name="Lobanov A.V."/>
            <person name="Han L."/>
            <person name="Marino S.M."/>
            <person name="Sun X."/>
            <person name="Turanov A.A."/>
            <person name="Yang P."/>
            <person name="Yim S.H."/>
            <person name="Zhao X."/>
            <person name="Kasaikina M.V."/>
            <person name="Stoletzki N."/>
            <person name="Peng C."/>
            <person name="Polak P."/>
            <person name="Xiong Z."/>
            <person name="Kiezun A."/>
            <person name="Zhu Y."/>
            <person name="Chen Y."/>
            <person name="Kryukov G.V."/>
            <person name="Zhang Q."/>
            <person name="Peshkin L."/>
            <person name="Yang L."/>
            <person name="Bronson R.T."/>
            <person name="Buffenstein R."/>
            <person name="Wang B."/>
            <person name="Han C."/>
            <person name="Li Q."/>
            <person name="Chen L."/>
            <person name="Zhao W."/>
            <person name="Sunyaev S.R."/>
            <person name="Park T.J."/>
            <person name="Zhang G."/>
            <person name="Wang J."/>
            <person name="Gladyshev V.N."/>
        </authorList>
    </citation>
    <scope>NUCLEOTIDE SEQUENCE [LARGE SCALE GENOMIC DNA]</scope>
</reference>
<dbReference type="SUPFAM" id="SSF57501">
    <property type="entry name" value="Cystine-knot cytokines"/>
    <property type="match status" value="1"/>
</dbReference>
<evidence type="ECO:0000256" key="4">
    <source>
        <dbReference type="ARBA" id="ARBA00022729"/>
    </source>
</evidence>
<comment type="similarity">
    <text evidence="2">Belongs to the IL-17 family.</text>
</comment>
<dbReference type="InParanoid" id="G5C2U5"/>
<evidence type="ECO:0000256" key="5">
    <source>
        <dbReference type="SAM" id="SignalP"/>
    </source>
</evidence>
<dbReference type="Pfam" id="PF06083">
    <property type="entry name" value="IL17"/>
    <property type="match status" value="1"/>
</dbReference>
<accession>G5C2U5</accession>
<sequence>MPAAASTASMMLLRGILFLAWLPGSLAHQGPPLWGTPRCYSAEELPHGQVPLHLLARNARWEQALPVALVPTLEAAGSRPHKQPQARTQCPTLRPEKVLQADTHERSISPWRYRTGRETAALNSVPLHQNLLVLRRRACAPTPGAFAFHTEFIRVPVGCTCVLPRSAQ</sequence>
<evidence type="ECO:0000256" key="2">
    <source>
        <dbReference type="ARBA" id="ARBA00007236"/>
    </source>
</evidence>
<dbReference type="InterPro" id="IPR029034">
    <property type="entry name" value="Cystine-knot_cytokine"/>
</dbReference>
<keyword evidence="4 5" id="KW-0732">Signal</keyword>
<protein>
    <submittedName>
        <fullName evidence="6">Interleukin-17C</fullName>
    </submittedName>
</protein>
<gene>
    <name evidence="6" type="ORF">GW7_17361</name>
</gene>
<evidence type="ECO:0000256" key="3">
    <source>
        <dbReference type="ARBA" id="ARBA00022525"/>
    </source>
</evidence>
<organism evidence="6 7">
    <name type="scientific">Heterocephalus glaber</name>
    <name type="common">Naked mole rat</name>
    <dbReference type="NCBI Taxonomy" id="10181"/>
    <lineage>
        <taxon>Eukaryota</taxon>
        <taxon>Metazoa</taxon>
        <taxon>Chordata</taxon>
        <taxon>Craniata</taxon>
        <taxon>Vertebrata</taxon>
        <taxon>Euteleostomi</taxon>
        <taxon>Mammalia</taxon>
        <taxon>Eutheria</taxon>
        <taxon>Euarchontoglires</taxon>
        <taxon>Glires</taxon>
        <taxon>Rodentia</taxon>
        <taxon>Hystricomorpha</taxon>
        <taxon>Bathyergidae</taxon>
        <taxon>Heterocephalus</taxon>
    </lineage>
</organism>
<evidence type="ECO:0000313" key="6">
    <source>
        <dbReference type="EMBL" id="EHB15856.1"/>
    </source>
</evidence>
<evidence type="ECO:0000313" key="7">
    <source>
        <dbReference type="Proteomes" id="UP000006813"/>
    </source>
</evidence>
<dbReference type="GO" id="GO:0005576">
    <property type="term" value="C:extracellular region"/>
    <property type="evidence" value="ECO:0007669"/>
    <property type="project" value="UniProtKB-SubCell"/>
</dbReference>